<name>A0A8B7PIN9_HYAAZ</name>
<dbReference type="GeneID" id="108680951"/>
<organism evidence="2 3">
    <name type="scientific">Hyalella azteca</name>
    <name type="common">Amphipod</name>
    <dbReference type="NCBI Taxonomy" id="294128"/>
    <lineage>
        <taxon>Eukaryota</taxon>
        <taxon>Metazoa</taxon>
        <taxon>Ecdysozoa</taxon>
        <taxon>Arthropoda</taxon>
        <taxon>Crustacea</taxon>
        <taxon>Multicrustacea</taxon>
        <taxon>Malacostraca</taxon>
        <taxon>Eumalacostraca</taxon>
        <taxon>Peracarida</taxon>
        <taxon>Amphipoda</taxon>
        <taxon>Senticaudata</taxon>
        <taxon>Talitrida</taxon>
        <taxon>Talitroidea</taxon>
        <taxon>Hyalellidae</taxon>
        <taxon>Hyalella</taxon>
    </lineage>
</organism>
<dbReference type="AlphaFoldDB" id="A0A8B7PIN9"/>
<dbReference type="Proteomes" id="UP000694843">
    <property type="component" value="Unplaced"/>
</dbReference>
<evidence type="ECO:0000313" key="3">
    <source>
        <dbReference type="RefSeq" id="XP_018025372.1"/>
    </source>
</evidence>
<evidence type="ECO:0000313" key="2">
    <source>
        <dbReference type="Proteomes" id="UP000694843"/>
    </source>
</evidence>
<accession>A0A8B7PIN9</accession>
<feature type="compositionally biased region" description="Basic and acidic residues" evidence="1">
    <location>
        <begin position="31"/>
        <end position="46"/>
    </location>
</feature>
<dbReference type="RefSeq" id="XP_018025372.1">
    <property type="nucleotide sequence ID" value="XM_018169883.1"/>
</dbReference>
<proteinExistence type="predicted"/>
<feature type="compositionally biased region" description="Acidic residues" evidence="1">
    <location>
        <begin position="220"/>
        <end position="233"/>
    </location>
</feature>
<gene>
    <name evidence="3" type="primary">LOC108680951</name>
</gene>
<protein>
    <submittedName>
        <fullName evidence="3">Uncharacterized protein LOC108680951</fullName>
    </submittedName>
</protein>
<evidence type="ECO:0000256" key="1">
    <source>
        <dbReference type="SAM" id="MobiDB-lite"/>
    </source>
</evidence>
<dbReference type="KEGG" id="hazt:108680951"/>
<feature type="region of interest" description="Disordered" evidence="1">
    <location>
        <begin position="203"/>
        <end position="252"/>
    </location>
</feature>
<feature type="region of interest" description="Disordered" evidence="1">
    <location>
        <begin position="27"/>
        <end position="46"/>
    </location>
</feature>
<reference evidence="3" key="1">
    <citation type="submission" date="2025-08" db="UniProtKB">
        <authorList>
            <consortium name="RefSeq"/>
        </authorList>
    </citation>
    <scope>IDENTIFICATION</scope>
</reference>
<keyword evidence="2" id="KW-1185">Reference proteome</keyword>
<sequence length="252" mass="26998">MHFLINSSDRLLAALVSTMTHYVPDVSDVAQPDRSHKGKRDGQREEQQRLLGLSSERLGQRVPLSEQLARILGYVITSMEESLDERARTKNSWPAPLAGQMLSVLATCGGLKEGRHLLELVSKHATVVVGEIPADDVHKLCSAAVKQGDISTAMMCVSYVRTHDPASAPALAAEIASSGQPLEPAVRARLSVLFGNDIFAKQSSENKGSEAMSESSSSSDDSDSDSSSSDDETSNAKKASIEPAIEPKPRNS</sequence>